<accession>A0A6A3C5R1</accession>
<dbReference type="PANTHER" id="PTHR33148">
    <property type="entry name" value="PLASTID MOVEMENT IMPAIRED PROTEIN-RELATED"/>
    <property type="match status" value="1"/>
</dbReference>
<dbReference type="Pfam" id="PF14009">
    <property type="entry name" value="PADRE"/>
    <property type="match status" value="1"/>
</dbReference>
<dbReference type="EMBL" id="VEPZ02000459">
    <property type="protein sequence ID" value="KAE8724555.1"/>
    <property type="molecule type" value="Genomic_DNA"/>
</dbReference>
<proteinExistence type="predicted"/>
<dbReference type="InterPro" id="IPR025322">
    <property type="entry name" value="PADRE_dom"/>
</dbReference>
<comment type="caution">
    <text evidence="1">The sequence shown here is derived from an EMBL/GenBank/DDBJ whole genome shotgun (WGS) entry which is preliminary data.</text>
</comment>
<dbReference type="PANTHER" id="PTHR33148:SF3">
    <property type="entry name" value="DUF4228 DOMAIN PROTEIN"/>
    <property type="match status" value="1"/>
</dbReference>
<sequence length="96" mass="10731">MGNSFGGIKTSKVMKINGETFELKTPVKPEEVVKGYPGYVLLESEAVKHYGIRAKPLRPCQKLKPNRLCFLVQLSEAPKETVPRRVRSGLNMSAEQ</sequence>
<reference evidence="1" key="1">
    <citation type="submission" date="2019-09" db="EMBL/GenBank/DDBJ databases">
        <title>Draft genome information of white flower Hibiscus syriacus.</title>
        <authorList>
            <person name="Kim Y.-M."/>
        </authorList>
    </citation>
    <scope>NUCLEOTIDE SEQUENCE [LARGE SCALE GENOMIC DNA]</scope>
    <source>
        <strain evidence="1">YM2019G1</strain>
    </source>
</reference>
<dbReference type="Proteomes" id="UP000436088">
    <property type="component" value="Unassembled WGS sequence"/>
</dbReference>
<protein>
    <submittedName>
        <fullName evidence="1">Forms aploid and binucleate cells 1c, putative isoform 1</fullName>
    </submittedName>
</protein>
<name>A0A6A3C5R1_HIBSY</name>
<evidence type="ECO:0000313" key="1">
    <source>
        <dbReference type="EMBL" id="KAE8724555.1"/>
    </source>
</evidence>
<gene>
    <name evidence="1" type="ORF">F3Y22_tig00010263pilonHSYRG00078</name>
</gene>
<keyword evidence="2" id="KW-1185">Reference proteome</keyword>
<organism evidence="1 2">
    <name type="scientific">Hibiscus syriacus</name>
    <name type="common">Rose of Sharon</name>
    <dbReference type="NCBI Taxonomy" id="106335"/>
    <lineage>
        <taxon>Eukaryota</taxon>
        <taxon>Viridiplantae</taxon>
        <taxon>Streptophyta</taxon>
        <taxon>Embryophyta</taxon>
        <taxon>Tracheophyta</taxon>
        <taxon>Spermatophyta</taxon>
        <taxon>Magnoliopsida</taxon>
        <taxon>eudicotyledons</taxon>
        <taxon>Gunneridae</taxon>
        <taxon>Pentapetalae</taxon>
        <taxon>rosids</taxon>
        <taxon>malvids</taxon>
        <taxon>Malvales</taxon>
        <taxon>Malvaceae</taxon>
        <taxon>Malvoideae</taxon>
        <taxon>Hibiscus</taxon>
    </lineage>
</organism>
<dbReference type="AlphaFoldDB" id="A0A6A3C5R1"/>
<evidence type="ECO:0000313" key="2">
    <source>
        <dbReference type="Proteomes" id="UP000436088"/>
    </source>
</evidence>